<protein>
    <submittedName>
        <fullName evidence="5">ATP-binding cassette domain-containing protein</fullName>
    </submittedName>
</protein>
<dbReference type="EMBL" id="VDLX02000011">
    <property type="protein sequence ID" value="KAB8191908.1"/>
    <property type="molecule type" value="Genomic_DNA"/>
</dbReference>
<evidence type="ECO:0000313" key="6">
    <source>
        <dbReference type="Proteomes" id="UP000312512"/>
    </source>
</evidence>
<evidence type="ECO:0000256" key="3">
    <source>
        <dbReference type="ARBA" id="ARBA00022741"/>
    </source>
</evidence>
<comment type="similarity">
    <text evidence="1">Belongs to the ABC transporter superfamily.</text>
</comment>
<dbReference type="PROSITE" id="PS50893">
    <property type="entry name" value="ABC_TRANSPORTER_2"/>
    <property type="match status" value="1"/>
</dbReference>
<dbReference type="InterPro" id="IPR003439">
    <property type="entry name" value="ABC_transporter-like_ATP-bd"/>
</dbReference>
<dbReference type="SMART" id="SM00382">
    <property type="entry name" value="AAA"/>
    <property type="match status" value="1"/>
</dbReference>
<dbReference type="Gene3D" id="3.40.50.300">
    <property type="entry name" value="P-loop containing nucleotide triphosphate hydrolases"/>
    <property type="match status" value="1"/>
</dbReference>
<dbReference type="InterPro" id="IPR003593">
    <property type="entry name" value="AAA+_ATPase"/>
</dbReference>
<evidence type="ECO:0000256" key="4">
    <source>
        <dbReference type="ARBA" id="ARBA00022840"/>
    </source>
</evidence>
<dbReference type="PANTHER" id="PTHR43335">
    <property type="entry name" value="ABC TRANSPORTER, ATP-BINDING PROTEIN"/>
    <property type="match status" value="1"/>
</dbReference>
<dbReference type="SUPFAM" id="SSF52540">
    <property type="entry name" value="P-loop containing nucleoside triphosphate hydrolases"/>
    <property type="match status" value="1"/>
</dbReference>
<organism evidence="5 6">
    <name type="scientific">Nonomuraea phyllanthi</name>
    <dbReference type="NCBI Taxonomy" id="2219224"/>
    <lineage>
        <taxon>Bacteria</taxon>
        <taxon>Bacillati</taxon>
        <taxon>Actinomycetota</taxon>
        <taxon>Actinomycetes</taxon>
        <taxon>Streptosporangiales</taxon>
        <taxon>Streptosporangiaceae</taxon>
        <taxon>Nonomuraea</taxon>
    </lineage>
</organism>
<name>A0A5C4W4W0_9ACTN</name>
<comment type="caution">
    <text evidence="5">The sequence shown here is derived from an EMBL/GenBank/DDBJ whole genome shotgun (WGS) entry which is preliminary data.</text>
</comment>
<dbReference type="Pfam" id="PF00005">
    <property type="entry name" value="ABC_tran"/>
    <property type="match status" value="1"/>
</dbReference>
<dbReference type="OrthoDB" id="3217132at2"/>
<sequence length="316" mass="33906">MTAPAIEIARLSKRYRDLTAVDDVTLRVERGQIYALLGLNGAGKTTLIRMLLGMIAPTAGAVRVLGADVPSGDRAAWAKVGYLVEAAAAYPELTVRENLDVVRRLRRLPGTGVDPVGDIIDRLALAPYADRRARTLSLGNLQRLALAKALIHAPALLILDEPVNGLDPAGVAEIRALLASLAHRHGTTVFLSSHLLAEVARLATRVGILHHGRLVGEHDADHLDRHRRRHLRLATRDDDAARAVLRAHGYHPEPAPTGLLLADPRALAEPEQVAAVLVHGGAPPAELHLEEEDLEAFFLRTVAPDAAPELTEAGDA</sequence>
<dbReference type="AlphaFoldDB" id="A0A5C4W4W0"/>
<dbReference type="GO" id="GO:0005524">
    <property type="term" value="F:ATP binding"/>
    <property type="evidence" value="ECO:0007669"/>
    <property type="project" value="UniProtKB-KW"/>
</dbReference>
<keyword evidence="2" id="KW-0813">Transport</keyword>
<dbReference type="PROSITE" id="PS00211">
    <property type="entry name" value="ABC_TRANSPORTER_1"/>
    <property type="match status" value="1"/>
</dbReference>
<reference evidence="5 6" key="1">
    <citation type="submission" date="2019-10" db="EMBL/GenBank/DDBJ databases">
        <title>Nonomuraea sp. nov., isolated from Phyllanthus amarus.</title>
        <authorList>
            <person name="Klykleung N."/>
            <person name="Tanasupawat S."/>
        </authorList>
    </citation>
    <scope>NUCLEOTIDE SEQUENCE [LARGE SCALE GENOMIC DNA]</scope>
    <source>
        <strain evidence="5 6">PA1-10</strain>
    </source>
</reference>
<dbReference type="RefSeq" id="WP_139633705.1">
    <property type="nucleotide sequence ID" value="NZ_VDLX02000011.1"/>
</dbReference>
<evidence type="ECO:0000313" key="5">
    <source>
        <dbReference type="EMBL" id="KAB8191908.1"/>
    </source>
</evidence>
<accession>A0A5C4W4W0</accession>
<dbReference type="PANTHER" id="PTHR43335:SF4">
    <property type="entry name" value="ABC TRANSPORTER, ATP-BINDING PROTEIN"/>
    <property type="match status" value="1"/>
</dbReference>
<dbReference type="GO" id="GO:0016887">
    <property type="term" value="F:ATP hydrolysis activity"/>
    <property type="evidence" value="ECO:0007669"/>
    <property type="project" value="InterPro"/>
</dbReference>
<keyword evidence="3" id="KW-0547">Nucleotide-binding</keyword>
<evidence type="ECO:0000256" key="1">
    <source>
        <dbReference type="ARBA" id="ARBA00005417"/>
    </source>
</evidence>
<keyword evidence="6" id="KW-1185">Reference proteome</keyword>
<dbReference type="InterPro" id="IPR027417">
    <property type="entry name" value="P-loop_NTPase"/>
</dbReference>
<dbReference type="Proteomes" id="UP000312512">
    <property type="component" value="Unassembled WGS sequence"/>
</dbReference>
<gene>
    <name evidence="5" type="ORF">FH608_028575</name>
</gene>
<evidence type="ECO:0000256" key="2">
    <source>
        <dbReference type="ARBA" id="ARBA00022448"/>
    </source>
</evidence>
<dbReference type="InterPro" id="IPR017871">
    <property type="entry name" value="ABC_transporter-like_CS"/>
</dbReference>
<proteinExistence type="inferred from homology"/>
<keyword evidence="4 5" id="KW-0067">ATP-binding</keyword>